<evidence type="ECO:0000313" key="2">
    <source>
        <dbReference type="EMBL" id="KZT50032.1"/>
    </source>
</evidence>
<dbReference type="AlphaFoldDB" id="A0A165C052"/>
<feature type="region of interest" description="Disordered" evidence="1">
    <location>
        <begin position="109"/>
        <end position="163"/>
    </location>
</feature>
<dbReference type="EMBL" id="KV424267">
    <property type="protein sequence ID" value="KZT50032.1"/>
    <property type="molecule type" value="Genomic_DNA"/>
</dbReference>
<sequence>MSSKSNRLPTKVIRFLVAWHDSEDKAEDRERLLQAKLNHDDEDYAIETFIPCIGVNKEFQQIVCVSLRTATVARAVASGRDESAEVVRSWEPFDQAKFDDWLQTARQKLRKKDDKKSEREAGASSSRKQSTTDGGRDGASIEEEEDAPRRSSRRGKKSENRDDTYNLGKAAMVYLLEAGINVEDEEEVEEELRKLAKGLRGDVKKYAIVQAKATKMKDRLEALSHSISDLLKGLLDVETNAAESEKDAKQRLGFVNALLQGREQDAMDVD</sequence>
<protein>
    <submittedName>
        <fullName evidence="2">Uncharacterized protein</fullName>
    </submittedName>
</protein>
<dbReference type="Proteomes" id="UP000076842">
    <property type="component" value="Unassembled WGS sequence"/>
</dbReference>
<gene>
    <name evidence="2" type="ORF">CALCODRAFT_559266</name>
</gene>
<dbReference type="InParanoid" id="A0A165C052"/>
<organism evidence="2 3">
    <name type="scientific">Calocera cornea HHB12733</name>
    <dbReference type="NCBI Taxonomy" id="1353952"/>
    <lineage>
        <taxon>Eukaryota</taxon>
        <taxon>Fungi</taxon>
        <taxon>Dikarya</taxon>
        <taxon>Basidiomycota</taxon>
        <taxon>Agaricomycotina</taxon>
        <taxon>Dacrymycetes</taxon>
        <taxon>Dacrymycetales</taxon>
        <taxon>Dacrymycetaceae</taxon>
        <taxon>Calocera</taxon>
    </lineage>
</organism>
<evidence type="ECO:0000313" key="3">
    <source>
        <dbReference type="Proteomes" id="UP000076842"/>
    </source>
</evidence>
<evidence type="ECO:0000256" key="1">
    <source>
        <dbReference type="SAM" id="MobiDB-lite"/>
    </source>
</evidence>
<reference evidence="2 3" key="1">
    <citation type="journal article" date="2016" name="Mol. Biol. Evol.">
        <title>Comparative Genomics of Early-Diverging Mushroom-Forming Fungi Provides Insights into the Origins of Lignocellulose Decay Capabilities.</title>
        <authorList>
            <person name="Nagy L.G."/>
            <person name="Riley R."/>
            <person name="Tritt A."/>
            <person name="Adam C."/>
            <person name="Daum C."/>
            <person name="Floudas D."/>
            <person name="Sun H."/>
            <person name="Yadav J.S."/>
            <person name="Pangilinan J."/>
            <person name="Larsson K.H."/>
            <person name="Matsuura K."/>
            <person name="Barry K."/>
            <person name="Labutti K."/>
            <person name="Kuo R."/>
            <person name="Ohm R.A."/>
            <person name="Bhattacharya S.S."/>
            <person name="Shirouzu T."/>
            <person name="Yoshinaga Y."/>
            <person name="Martin F.M."/>
            <person name="Grigoriev I.V."/>
            <person name="Hibbett D.S."/>
        </authorList>
    </citation>
    <scope>NUCLEOTIDE SEQUENCE [LARGE SCALE GENOMIC DNA]</scope>
    <source>
        <strain evidence="2 3">HHB12733</strain>
    </source>
</reference>
<feature type="compositionally biased region" description="Basic and acidic residues" evidence="1">
    <location>
        <begin position="111"/>
        <end position="121"/>
    </location>
</feature>
<name>A0A165C052_9BASI</name>
<accession>A0A165C052</accession>
<proteinExistence type="predicted"/>
<keyword evidence="3" id="KW-1185">Reference proteome</keyword>
<feature type="compositionally biased region" description="Polar residues" evidence="1">
    <location>
        <begin position="123"/>
        <end position="133"/>
    </location>
</feature>